<evidence type="ECO:0000313" key="1">
    <source>
        <dbReference type="EMBL" id="GMU10151.1"/>
    </source>
</evidence>
<name>A0ABQ6R1P7_9BACT</name>
<evidence type="ECO:0008006" key="3">
    <source>
        <dbReference type="Google" id="ProtNLM"/>
    </source>
</evidence>
<evidence type="ECO:0000313" key="2">
    <source>
        <dbReference type="Proteomes" id="UP001342631"/>
    </source>
</evidence>
<dbReference type="RefSeq" id="WP_338281201.1">
    <property type="nucleotide sequence ID" value="NZ_BTTX01000007.1"/>
</dbReference>
<dbReference type="Gene3D" id="2.30.30.40">
    <property type="entry name" value="SH3 Domains"/>
    <property type="match status" value="1"/>
</dbReference>
<sequence>MLAVDPQGGITGYYREEQDEDALKSCSFFLAGKATVGSTPVVTWNNERFPGTLTPLGNGVELRVEKGRQHPGCGLVLLPKIASGLEFSLVRETNWRELRRIENKRVNFHSTPSEATKMRAFVVAGDVVGVIAESGMWLEVEYPGKEKTTRGWMRAAETQKLTAPSR</sequence>
<organism evidence="1 2">
    <name type="scientific">Corallococcus caeni</name>
    <dbReference type="NCBI Taxonomy" id="3082388"/>
    <lineage>
        <taxon>Bacteria</taxon>
        <taxon>Pseudomonadati</taxon>
        <taxon>Myxococcota</taxon>
        <taxon>Myxococcia</taxon>
        <taxon>Myxococcales</taxon>
        <taxon>Cystobacterineae</taxon>
        <taxon>Myxococcaceae</taxon>
        <taxon>Corallococcus</taxon>
    </lineage>
</organism>
<accession>A0ABQ6R1P7</accession>
<proteinExistence type="predicted"/>
<dbReference type="EMBL" id="BTTX01000007">
    <property type="protein sequence ID" value="GMU10151.1"/>
    <property type="molecule type" value="Genomic_DNA"/>
</dbReference>
<dbReference type="Proteomes" id="UP001342631">
    <property type="component" value="Unassembled WGS sequence"/>
</dbReference>
<protein>
    <recommendedName>
        <fullName evidence="3">SH3 domain-containing protein</fullName>
    </recommendedName>
</protein>
<comment type="caution">
    <text evidence="1">The sequence shown here is derived from an EMBL/GenBank/DDBJ whole genome shotgun (WGS) entry which is preliminary data.</text>
</comment>
<keyword evidence="2" id="KW-1185">Reference proteome</keyword>
<reference evidence="1 2" key="1">
    <citation type="journal article" date="2024" name="Arch. Microbiol.">
        <title>Corallococcus caeni sp. nov., a novel myxobacterium isolated from activated sludge.</title>
        <authorList>
            <person name="Tomita S."/>
            <person name="Nakai R."/>
            <person name="Kuroda K."/>
            <person name="Kurashita H."/>
            <person name="Hatamoto M."/>
            <person name="Yamaguchi T."/>
            <person name="Narihiro T."/>
        </authorList>
    </citation>
    <scope>NUCLEOTIDE SEQUENCE [LARGE SCALE GENOMIC DNA]</scope>
    <source>
        <strain evidence="1 2">NO1</strain>
    </source>
</reference>
<gene>
    <name evidence="1" type="ORF">ASNO1_64050</name>
</gene>